<sequence>MNSWAEAGFIRYANDESDDNSPEYDGSGIKPDYDYDV</sequence>
<comment type="caution">
    <text evidence="2">The sequence shown here is derived from an EMBL/GenBank/DDBJ whole genome shotgun (WGS) entry which is preliminary data.</text>
</comment>
<dbReference type="EMBL" id="JBGBPQ010000024">
    <property type="protein sequence ID" value="KAL1500051.1"/>
    <property type="molecule type" value="Genomic_DNA"/>
</dbReference>
<dbReference type="AlphaFoldDB" id="A0AB34IM84"/>
<accession>A0AB34IM84</accession>
<proteinExistence type="predicted"/>
<keyword evidence="3" id="KW-1185">Reference proteome</keyword>
<name>A0AB34IM84_PRYPA</name>
<organism evidence="2 3">
    <name type="scientific">Prymnesium parvum</name>
    <name type="common">Toxic golden alga</name>
    <dbReference type="NCBI Taxonomy" id="97485"/>
    <lineage>
        <taxon>Eukaryota</taxon>
        <taxon>Haptista</taxon>
        <taxon>Haptophyta</taxon>
        <taxon>Prymnesiophyceae</taxon>
        <taxon>Prymnesiales</taxon>
        <taxon>Prymnesiaceae</taxon>
        <taxon>Prymnesium</taxon>
    </lineage>
</organism>
<evidence type="ECO:0000313" key="2">
    <source>
        <dbReference type="EMBL" id="KAL1500051.1"/>
    </source>
</evidence>
<feature type="region of interest" description="Disordered" evidence="1">
    <location>
        <begin position="1"/>
        <end position="37"/>
    </location>
</feature>
<evidence type="ECO:0000256" key="1">
    <source>
        <dbReference type="SAM" id="MobiDB-lite"/>
    </source>
</evidence>
<feature type="non-terminal residue" evidence="2">
    <location>
        <position position="37"/>
    </location>
</feature>
<protein>
    <submittedName>
        <fullName evidence="2">Uncharacterized protein</fullName>
    </submittedName>
</protein>
<reference evidence="2 3" key="1">
    <citation type="journal article" date="2024" name="Science">
        <title>Giant polyketide synthase enzymes in the biosynthesis of giant marine polyether toxins.</title>
        <authorList>
            <person name="Fallon T.R."/>
            <person name="Shende V.V."/>
            <person name="Wierzbicki I.H."/>
            <person name="Pendleton A.L."/>
            <person name="Watervoot N.F."/>
            <person name="Auber R.P."/>
            <person name="Gonzalez D.J."/>
            <person name="Wisecaver J.H."/>
            <person name="Moore B.S."/>
        </authorList>
    </citation>
    <scope>NUCLEOTIDE SEQUENCE [LARGE SCALE GENOMIC DNA]</scope>
    <source>
        <strain evidence="2 3">12B1</strain>
    </source>
</reference>
<gene>
    <name evidence="2" type="ORF">AB1Y20_012728</name>
</gene>
<dbReference type="Proteomes" id="UP001515480">
    <property type="component" value="Unassembled WGS sequence"/>
</dbReference>
<evidence type="ECO:0000313" key="3">
    <source>
        <dbReference type="Proteomes" id="UP001515480"/>
    </source>
</evidence>